<evidence type="ECO:0000313" key="1">
    <source>
        <dbReference type="EMBL" id="MBW0519935.1"/>
    </source>
</evidence>
<dbReference type="OrthoDB" id="2507701at2759"/>
<proteinExistence type="predicted"/>
<organism evidence="1 2">
    <name type="scientific">Austropuccinia psidii MF-1</name>
    <dbReference type="NCBI Taxonomy" id="1389203"/>
    <lineage>
        <taxon>Eukaryota</taxon>
        <taxon>Fungi</taxon>
        <taxon>Dikarya</taxon>
        <taxon>Basidiomycota</taxon>
        <taxon>Pucciniomycotina</taxon>
        <taxon>Pucciniomycetes</taxon>
        <taxon>Pucciniales</taxon>
        <taxon>Sphaerophragmiaceae</taxon>
        <taxon>Austropuccinia</taxon>
    </lineage>
</organism>
<evidence type="ECO:0000313" key="2">
    <source>
        <dbReference type="Proteomes" id="UP000765509"/>
    </source>
</evidence>
<comment type="caution">
    <text evidence="1">The sequence shown here is derived from an EMBL/GenBank/DDBJ whole genome shotgun (WGS) entry which is preliminary data.</text>
</comment>
<dbReference type="Proteomes" id="UP000765509">
    <property type="component" value="Unassembled WGS sequence"/>
</dbReference>
<name>A0A9Q3EIU9_9BASI</name>
<keyword evidence="2" id="KW-1185">Reference proteome</keyword>
<dbReference type="InterPro" id="IPR004242">
    <property type="entry name" value="Transposase_21"/>
</dbReference>
<protein>
    <submittedName>
        <fullName evidence="1">Uncharacterized protein</fullName>
    </submittedName>
</protein>
<reference evidence="1" key="1">
    <citation type="submission" date="2021-03" db="EMBL/GenBank/DDBJ databases">
        <title>Draft genome sequence of rust myrtle Austropuccinia psidii MF-1, a brazilian biotype.</title>
        <authorList>
            <person name="Quecine M.C."/>
            <person name="Pachon D.M.R."/>
            <person name="Bonatelli M.L."/>
            <person name="Correr F.H."/>
            <person name="Franceschini L.M."/>
            <person name="Leite T.F."/>
            <person name="Margarido G.R.A."/>
            <person name="Almeida C.A."/>
            <person name="Ferrarezi J.A."/>
            <person name="Labate C.A."/>
        </authorList>
    </citation>
    <scope>NUCLEOTIDE SEQUENCE</scope>
    <source>
        <strain evidence="1">MF-1</strain>
    </source>
</reference>
<accession>A0A9Q3EIU9</accession>
<gene>
    <name evidence="1" type="ORF">O181_059650</name>
</gene>
<dbReference type="Pfam" id="PF02992">
    <property type="entry name" value="Transposase_21"/>
    <property type="match status" value="1"/>
</dbReference>
<dbReference type="AlphaFoldDB" id="A0A9Q3EIU9"/>
<dbReference type="EMBL" id="AVOT02027740">
    <property type="protein sequence ID" value="MBW0519935.1"/>
    <property type="molecule type" value="Genomic_DNA"/>
</dbReference>
<sequence>MEILHQHQQSLIPKISPKCDIWDGLVWRCFTRTRNINYPPFMPIPGALDFSIFVEWFNAHGKSTPLTSIGPIMLICLNLPPSERLKPENVNVAGIIPGPKEPTALQLNYLLMPLIKELKELWQGYHFSPTSQVLQDPLSMLPSAQPLQMWFPCTSLLDLFLIQATTSVNFAPFKNLKLKKLVLNFTTHAHTKIIYQPLQNGFGQPQNKKKKFSLSMECDIQFWKTFHIGMQPEWLIMT</sequence>